<reference evidence="5 6" key="1">
    <citation type="submission" date="2020-08" db="EMBL/GenBank/DDBJ databases">
        <title>Genome public.</title>
        <authorList>
            <person name="Liu C."/>
            <person name="Sun Q."/>
        </authorList>
    </citation>
    <scope>NUCLEOTIDE SEQUENCE [LARGE SCALE GENOMIC DNA]</scope>
    <source>
        <strain evidence="5 6">NSJ-66</strain>
    </source>
</reference>
<comment type="similarity">
    <text evidence="2">Belongs to the transketolase family.</text>
</comment>
<feature type="domain" description="Transketolase N-terminal" evidence="4">
    <location>
        <begin position="22"/>
        <end position="275"/>
    </location>
</feature>
<dbReference type="RefSeq" id="WP_187018761.1">
    <property type="nucleotide sequence ID" value="NZ_JACOPB010000001.1"/>
</dbReference>
<organism evidence="5 6">
    <name type="scientific">Hungatella hominis</name>
    <dbReference type="NCBI Taxonomy" id="2763050"/>
    <lineage>
        <taxon>Bacteria</taxon>
        <taxon>Bacillati</taxon>
        <taxon>Bacillota</taxon>
        <taxon>Clostridia</taxon>
        <taxon>Lachnospirales</taxon>
        <taxon>Lachnospiraceae</taxon>
        <taxon>Hungatella</taxon>
    </lineage>
</organism>
<dbReference type="PANTHER" id="PTHR47514:SF1">
    <property type="entry name" value="TRANSKETOLASE N-TERMINAL SECTION-RELATED"/>
    <property type="match status" value="1"/>
</dbReference>
<dbReference type="Pfam" id="PF00456">
    <property type="entry name" value="Transketolase_N"/>
    <property type="match status" value="1"/>
</dbReference>
<accession>A0ABR7H081</accession>
<evidence type="ECO:0000256" key="1">
    <source>
        <dbReference type="ARBA" id="ARBA00001964"/>
    </source>
</evidence>
<name>A0ABR7H081_9FIRM</name>
<gene>
    <name evidence="5" type="ORF">H8S75_01400</name>
</gene>
<proteinExistence type="inferred from homology"/>
<dbReference type="Proteomes" id="UP000634672">
    <property type="component" value="Unassembled WGS sequence"/>
</dbReference>
<dbReference type="Gene3D" id="3.40.50.970">
    <property type="match status" value="1"/>
</dbReference>
<comment type="caution">
    <text evidence="5">The sequence shown here is derived from an EMBL/GenBank/DDBJ whole genome shotgun (WGS) entry which is preliminary data.</text>
</comment>
<keyword evidence="3" id="KW-0786">Thiamine pyrophosphate</keyword>
<dbReference type="PANTHER" id="PTHR47514">
    <property type="entry name" value="TRANSKETOLASE N-TERMINAL SECTION-RELATED"/>
    <property type="match status" value="1"/>
</dbReference>
<dbReference type="InterPro" id="IPR005474">
    <property type="entry name" value="Transketolase_N"/>
</dbReference>
<comment type="cofactor">
    <cofactor evidence="1">
        <name>thiamine diphosphate</name>
        <dbReference type="ChEBI" id="CHEBI:58937"/>
    </cofactor>
</comment>
<evidence type="ECO:0000256" key="3">
    <source>
        <dbReference type="ARBA" id="ARBA00023052"/>
    </source>
</evidence>
<sequence length="285" mass="31385">MERVRSVADLDQLCRHFRRELIELLHSKGTGHPGGSLSCVELLTALYYEIMRVDPKNPEREGRDRLILSKGHAAPILYCVLAEKGFFPAAELTTFRQTGSRLQGHPCRHKTPGIECSSGPLGLGLGAGLGMALAEKLKKSDARIYVVMGDGEIQEGAVWESAAAAAKYRLDNLTAILDFNGVQLDGTLEEIMPPGDLTKRWEAAGWNVVNCDGHQISQIIEAIRIAGECKEKPTIVIAKTIKGKGISFMEGRHQWHGKAINDEEFERAMQELGIERGEWNGGFHS</sequence>
<evidence type="ECO:0000256" key="2">
    <source>
        <dbReference type="ARBA" id="ARBA00007131"/>
    </source>
</evidence>
<dbReference type="InterPro" id="IPR029061">
    <property type="entry name" value="THDP-binding"/>
</dbReference>
<evidence type="ECO:0000313" key="6">
    <source>
        <dbReference type="Proteomes" id="UP000634672"/>
    </source>
</evidence>
<dbReference type="EMBL" id="JACOPB010000001">
    <property type="protein sequence ID" value="MBC5706609.1"/>
    <property type="molecule type" value="Genomic_DNA"/>
</dbReference>
<dbReference type="SUPFAM" id="SSF52518">
    <property type="entry name" value="Thiamin diphosphate-binding fold (THDP-binding)"/>
    <property type="match status" value="1"/>
</dbReference>
<protein>
    <submittedName>
        <fullName evidence="5">Transketolase</fullName>
    </submittedName>
</protein>
<evidence type="ECO:0000259" key="4">
    <source>
        <dbReference type="Pfam" id="PF00456"/>
    </source>
</evidence>
<evidence type="ECO:0000313" key="5">
    <source>
        <dbReference type="EMBL" id="MBC5706609.1"/>
    </source>
</evidence>
<keyword evidence="6" id="KW-1185">Reference proteome</keyword>
<dbReference type="CDD" id="cd02012">
    <property type="entry name" value="TPP_TK"/>
    <property type="match status" value="1"/>
</dbReference>